<dbReference type="InterPro" id="IPR050325">
    <property type="entry name" value="Prot/Nucl_acid_deglycase"/>
</dbReference>
<dbReference type="PANTHER" id="PTHR48094:SF12">
    <property type="entry name" value="PARKINSON DISEASE PROTEIN 7 HOMOLOG"/>
    <property type="match status" value="1"/>
</dbReference>
<name>A0A0A1U0P6_ENTIV</name>
<dbReference type="AlphaFoldDB" id="A0A0A1U0P6"/>
<evidence type="ECO:0000259" key="2">
    <source>
        <dbReference type="Pfam" id="PF01965"/>
    </source>
</evidence>
<dbReference type="InterPro" id="IPR002818">
    <property type="entry name" value="DJ-1/PfpI"/>
</dbReference>
<dbReference type="EMBL" id="KB206860">
    <property type="protein sequence ID" value="ELP87475.1"/>
    <property type="molecule type" value="Genomic_DNA"/>
</dbReference>
<sequence length="199" mass="21551">MVKSISIKKETKNTMSVLLVIAESVEELEAVSIADVVARAGIAVTIATIGEKKETKCSRGVTLVADCLLKECQNKKYDVICLPGGLPGANYLAKDTLLISMLKQQLIENRYIAAICASPALVFEANGILEGRRATCYPSFQPKLHNQSAVSQRVVVDNHVITSQAPGSAIEFALAIVKELKGEQKMKETEAPLVLNFTY</sequence>
<keyword evidence="4" id="KW-1185">Reference proteome</keyword>
<dbReference type="FunFam" id="3.40.50.880:FF:000015">
    <property type="entry name" value="Protein DJ-1 homolog C"/>
    <property type="match status" value="1"/>
</dbReference>
<dbReference type="VEuPathDB" id="AmoebaDB:EIN_097620"/>
<dbReference type="GO" id="GO:0005739">
    <property type="term" value="C:mitochondrion"/>
    <property type="evidence" value="ECO:0007669"/>
    <property type="project" value="TreeGrafter"/>
</dbReference>
<dbReference type="KEGG" id="eiv:EIN_097620"/>
<evidence type="ECO:0000313" key="4">
    <source>
        <dbReference type="Proteomes" id="UP000014680"/>
    </source>
</evidence>
<dbReference type="OrthoDB" id="543156at2759"/>
<dbReference type="GO" id="GO:0005634">
    <property type="term" value="C:nucleus"/>
    <property type="evidence" value="ECO:0007669"/>
    <property type="project" value="TreeGrafter"/>
</dbReference>
<dbReference type="SUPFAM" id="SSF52317">
    <property type="entry name" value="Class I glutamine amidotransferase-like"/>
    <property type="match status" value="1"/>
</dbReference>
<dbReference type="RefSeq" id="XP_004254246.1">
    <property type="nucleotide sequence ID" value="XM_004254198.1"/>
</dbReference>
<accession>A0A0A1U0P6</accession>
<gene>
    <name evidence="3" type="ORF">EIN_097620</name>
</gene>
<dbReference type="GO" id="GO:1903189">
    <property type="term" value="P:glyoxal metabolic process"/>
    <property type="evidence" value="ECO:0007669"/>
    <property type="project" value="TreeGrafter"/>
</dbReference>
<dbReference type="PANTHER" id="PTHR48094">
    <property type="entry name" value="PROTEIN/NUCLEIC ACID DEGLYCASE DJ-1-RELATED"/>
    <property type="match status" value="1"/>
</dbReference>
<evidence type="ECO:0000313" key="3">
    <source>
        <dbReference type="EMBL" id="ELP87475.1"/>
    </source>
</evidence>
<dbReference type="CDD" id="cd03135">
    <property type="entry name" value="GATase1_DJ-1"/>
    <property type="match status" value="1"/>
</dbReference>
<proteinExistence type="predicted"/>
<dbReference type="GeneID" id="14886318"/>
<dbReference type="Gene3D" id="3.40.50.880">
    <property type="match status" value="1"/>
</dbReference>
<feature type="domain" description="DJ-1/PfpI" evidence="2">
    <location>
        <begin position="15"/>
        <end position="179"/>
    </location>
</feature>
<dbReference type="Pfam" id="PF01965">
    <property type="entry name" value="DJ-1_PfpI"/>
    <property type="match status" value="1"/>
</dbReference>
<keyword evidence="1" id="KW-0677">Repeat</keyword>
<dbReference type="OMA" id="CSGDLWQ"/>
<organism evidence="3 4">
    <name type="scientific">Entamoeba invadens IP1</name>
    <dbReference type="NCBI Taxonomy" id="370355"/>
    <lineage>
        <taxon>Eukaryota</taxon>
        <taxon>Amoebozoa</taxon>
        <taxon>Evosea</taxon>
        <taxon>Archamoebae</taxon>
        <taxon>Mastigamoebida</taxon>
        <taxon>Entamoebidae</taxon>
        <taxon>Entamoeba</taxon>
    </lineage>
</organism>
<dbReference type="InterPro" id="IPR029062">
    <property type="entry name" value="Class_I_gatase-like"/>
</dbReference>
<evidence type="ECO:0000256" key="1">
    <source>
        <dbReference type="ARBA" id="ARBA00022737"/>
    </source>
</evidence>
<reference evidence="3 4" key="1">
    <citation type="submission" date="2012-10" db="EMBL/GenBank/DDBJ databases">
        <authorList>
            <person name="Zafar N."/>
            <person name="Inman J."/>
            <person name="Hall N."/>
            <person name="Lorenzi H."/>
            <person name="Caler E."/>
        </authorList>
    </citation>
    <scope>NUCLEOTIDE SEQUENCE [LARGE SCALE GENOMIC DNA]</scope>
    <source>
        <strain evidence="3 4">IP1</strain>
    </source>
</reference>
<dbReference type="NCBIfam" id="TIGR01383">
    <property type="entry name" value="not_thiJ"/>
    <property type="match status" value="1"/>
</dbReference>
<protein>
    <submittedName>
        <fullName evidence="3">Protein DJ-1, putative</fullName>
    </submittedName>
</protein>
<dbReference type="GO" id="GO:0006979">
    <property type="term" value="P:response to oxidative stress"/>
    <property type="evidence" value="ECO:0007669"/>
    <property type="project" value="TreeGrafter"/>
</dbReference>
<dbReference type="InterPro" id="IPR006287">
    <property type="entry name" value="DJ-1"/>
</dbReference>
<dbReference type="Proteomes" id="UP000014680">
    <property type="component" value="Unassembled WGS sequence"/>
</dbReference>